<keyword evidence="1" id="KW-0547">Nucleotide-binding</keyword>
<keyword evidence="2" id="KW-0378">Hydrolase</keyword>
<keyword evidence="4" id="KW-0067">ATP-binding</keyword>
<dbReference type="InterPro" id="IPR000212">
    <property type="entry name" value="DNA_helicase_UvrD/REP"/>
</dbReference>
<evidence type="ECO:0000313" key="7">
    <source>
        <dbReference type="Proteomes" id="UP000278907"/>
    </source>
</evidence>
<dbReference type="PANTHER" id="PTHR11070">
    <property type="entry name" value="UVRD / RECB / PCRA DNA HELICASE FAMILY MEMBER"/>
    <property type="match status" value="1"/>
</dbReference>
<keyword evidence="7" id="KW-1185">Reference proteome</keyword>
<feature type="domain" description="UvrD-like helicase ATP-binding" evidence="5">
    <location>
        <begin position="232"/>
        <end position="486"/>
    </location>
</feature>
<evidence type="ECO:0000256" key="4">
    <source>
        <dbReference type="ARBA" id="ARBA00022840"/>
    </source>
</evidence>
<organism evidence="6 7">
    <name type="scientific">Corallococcus praedator</name>
    <dbReference type="NCBI Taxonomy" id="2316724"/>
    <lineage>
        <taxon>Bacteria</taxon>
        <taxon>Pseudomonadati</taxon>
        <taxon>Myxococcota</taxon>
        <taxon>Myxococcia</taxon>
        <taxon>Myxococcales</taxon>
        <taxon>Cystobacterineae</taxon>
        <taxon>Myxococcaceae</taxon>
        <taxon>Corallococcus</taxon>
    </lineage>
</organism>
<dbReference type="InterPro" id="IPR027417">
    <property type="entry name" value="P-loop_NTPase"/>
</dbReference>
<sequence>MKFILIDHRAASDIISDRFLQSAQFTQGSELASILQGAQGSEFPTQGVYSIREADGAYILSKTPDREHYLVFDLDKANPFTNRSQSDCVLIFQRVLRFAIRIWENLKLSPHERLIAGTTKAAIFPFPLSLFRLAIERQPDAKKLHERQTSSGNHLLVYNNGMDEGAGPDEKPSVHYFSVAIRNIETARQRIAELGRIESEKAKALTVSVLRTPDGEPLTPHLGFEQWLHRLTETQRNFVMRPISGPERIEGPAGTGKTLSLVLKCINNLQLAKKQERENHSVFIAYGEATRIAVQQMFDTNDEFGFSRLSRRDSQQSLLITTLQVWCASHLNTGISEVEFLDRDAMEARDLRLLYIEECLSEAIQEDLPTYTRMLSKDFAKFLNTERVWTIAEMFQHEISVTIKGRAGEDLEKYRRLPAVENNLPIKTDADRGFVFTVFKRYQKKLFSVNQFDTDDVVLSAIGQLDTPIWRRHRIKEGFDSVFVDETHLFNLNELSALHYLTKTEGSNPIVFSVDRTQAPGDRGLTNAILDTAILSPAPENSHETKQTTVDSVFRCSPDITNLALSVTAAGATLFTNFENPLHHASSVFTPDEESKAKTPDFFFYPTDDQMIVAALSKAEQLTEDLQCSRSKILLVAFSAELFHSLETKSETLNKPLEVLKRRGDAEVVSRAKKTGRFVLSMPDYVGGLEFDGVVLVGVDDGRVPPTGAAATSESRHFMNFIAHTRLYVAITRARYRVTILGNKERGESTLLTSAFANRFLSLEPKN</sequence>
<dbReference type="EMBL" id="RAWI01000024">
    <property type="protein sequence ID" value="RKI14891.1"/>
    <property type="molecule type" value="Genomic_DNA"/>
</dbReference>
<evidence type="ECO:0000256" key="3">
    <source>
        <dbReference type="ARBA" id="ARBA00022806"/>
    </source>
</evidence>
<dbReference type="SUPFAM" id="SSF52540">
    <property type="entry name" value="P-loop containing nucleoside triphosphate hydrolases"/>
    <property type="match status" value="1"/>
</dbReference>
<evidence type="ECO:0000256" key="1">
    <source>
        <dbReference type="ARBA" id="ARBA00022741"/>
    </source>
</evidence>
<dbReference type="Proteomes" id="UP000278907">
    <property type="component" value="Unassembled WGS sequence"/>
</dbReference>
<evidence type="ECO:0000256" key="2">
    <source>
        <dbReference type="ARBA" id="ARBA00022801"/>
    </source>
</evidence>
<name>A0ABX9QPH8_9BACT</name>
<dbReference type="RefSeq" id="WP_120582895.1">
    <property type="nucleotide sequence ID" value="NZ_RAWI01000024.1"/>
</dbReference>
<protein>
    <recommendedName>
        <fullName evidence="5">UvrD-like helicase ATP-binding domain-containing protein</fullName>
    </recommendedName>
</protein>
<reference evidence="6 7" key="1">
    <citation type="submission" date="2018-09" db="EMBL/GenBank/DDBJ databases">
        <authorList>
            <person name="Livingstone P.G."/>
            <person name="Whitworth D.E."/>
        </authorList>
    </citation>
    <scope>NUCLEOTIDE SEQUENCE [LARGE SCALE GENOMIC DNA]</scope>
    <source>
        <strain evidence="6 7">CA031B</strain>
    </source>
</reference>
<proteinExistence type="predicted"/>
<keyword evidence="3" id="KW-0347">Helicase</keyword>
<comment type="caution">
    <text evidence="6">The sequence shown here is derived from an EMBL/GenBank/DDBJ whole genome shotgun (WGS) entry which is preliminary data.</text>
</comment>
<evidence type="ECO:0000259" key="5">
    <source>
        <dbReference type="Pfam" id="PF00580"/>
    </source>
</evidence>
<evidence type="ECO:0000313" key="6">
    <source>
        <dbReference type="EMBL" id="RKI14891.1"/>
    </source>
</evidence>
<dbReference type="Gene3D" id="3.40.50.300">
    <property type="entry name" value="P-loop containing nucleotide triphosphate hydrolases"/>
    <property type="match status" value="2"/>
</dbReference>
<accession>A0ABX9QPH8</accession>
<dbReference type="Pfam" id="PF00580">
    <property type="entry name" value="UvrD-helicase"/>
    <property type="match status" value="1"/>
</dbReference>
<gene>
    <name evidence="6" type="ORF">D7Y13_05325</name>
</gene>
<dbReference type="InterPro" id="IPR014016">
    <property type="entry name" value="UvrD-like_ATP-bd"/>
</dbReference>
<dbReference type="PANTHER" id="PTHR11070:SF65">
    <property type="entry name" value="DNA 3'-5' HELICASE"/>
    <property type="match status" value="1"/>
</dbReference>